<proteinExistence type="inferred from homology"/>
<keyword evidence="5" id="KW-1185">Reference proteome</keyword>
<accession>A0A7W2F795</accession>
<evidence type="ECO:0000313" key="4">
    <source>
        <dbReference type="EMBL" id="MBA5686390.1"/>
    </source>
</evidence>
<dbReference type="CDD" id="cd01335">
    <property type="entry name" value="Radical_SAM"/>
    <property type="match status" value="1"/>
</dbReference>
<dbReference type="Proteomes" id="UP000573499">
    <property type="component" value="Unassembled WGS sequence"/>
</dbReference>
<evidence type="ECO:0000259" key="3">
    <source>
        <dbReference type="PROSITE" id="PS51918"/>
    </source>
</evidence>
<dbReference type="PANTHER" id="PTHR13932">
    <property type="entry name" value="COPROPORPHYRINIGEN III OXIDASE"/>
    <property type="match status" value="1"/>
</dbReference>
<evidence type="ECO:0000256" key="2">
    <source>
        <dbReference type="RuleBase" id="RU364116"/>
    </source>
</evidence>
<comment type="subcellular location">
    <subcellularLocation>
        <location evidence="2">Cytoplasm</location>
    </subcellularLocation>
</comment>
<dbReference type="SFLD" id="SFLDS00029">
    <property type="entry name" value="Radical_SAM"/>
    <property type="match status" value="1"/>
</dbReference>
<dbReference type="GO" id="GO:0051539">
    <property type="term" value="F:4 iron, 4 sulfur cluster binding"/>
    <property type="evidence" value="ECO:0007669"/>
    <property type="project" value="UniProtKB-UniRule"/>
</dbReference>
<reference evidence="4 5" key="1">
    <citation type="submission" date="2020-07" db="EMBL/GenBank/DDBJ databases">
        <title>Novel species isolated from subtropical streams in China.</title>
        <authorList>
            <person name="Lu H."/>
        </authorList>
    </citation>
    <scope>NUCLEOTIDE SEQUENCE [LARGE SCALE GENOMIC DNA]</scope>
    <source>
        <strain evidence="4 5">LX47W</strain>
    </source>
</reference>
<dbReference type="GO" id="GO:0004109">
    <property type="term" value="F:coproporphyrinogen oxidase activity"/>
    <property type="evidence" value="ECO:0007669"/>
    <property type="project" value="InterPro"/>
</dbReference>
<keyword evidence="2" id="KW-0949">S-adenosyl-L-methionine</keyword>
<dbReference type="SFLD" id="SFLDF00288">
    <property type="entry name" value="HemN-like__clustered_with_nucl"/>
    <property type="match status" value="1"/>
</dbReference>
<dbReference type="PANTHER" id="PTHR13932:SF5">
    <property type="entry name" value="RADICAL S-ADENOSYL METHIONINE DOMAIN-CONTAINING PROTEIN 1, MITOCHONDRIAL"/>
    <property type="match status" value="1"/>
</dbReference>
<dbReference type="InterPro" id="IPR007197">
    <property type="entry name" value="rSAM"/>
</dbReference>
<dbReference type="InterPro" id="IPR034505">
    <property type="entry name" value="Coproporphyrinogen-III_oxidase"/>
</dbReference>
<keyword evidence="2" id="KW-0411">Iron-sulfur</keyword>
<dbReference type="SUPFAM" id="SSF102114">
    <property type="entry name" value="Radical SAM enzymes"/>
    <property type="match status" value="1"/>
</dbReference>
<sequence length="415" mass="46209">MIPIKVAGAPLKPAMATADAAGAAVKYLQPGALNLQALPPLSLYVHFPWCVRKCPYCDFNSHEAKGGDFPEQEYLDALRADLEMALPLIWGRKIYTIFIGGGTPSLMSAAGLDRLLSDLRTLLPLDGDAEITMEANPGTFETEKFRAYRASGINRLSIGIQSFDAGHLKSLGRIHNGDEARRAVEIAQANFDNFNLDLMYALPSQTLEQARLDLETAMSFKPPHLSLYHLTMEPNTVFAKYPPALPDDDASADMQDMIAELTAANGYGQYEVSAYAQPGRQARHNLNYWEFGDYLGIGAGAHSKLSFPHRVLRQARYKQPKSYMEQVRNGTPVQEEFEIAREDMGFEFMLNTLRLHGGFSPNLFAERTGMSLNAIDKTLNAAEAKGLLYRDHLVIRPTQLGQRFLNDLQEMFLRS</sequence>
<keyword evidence="2" id="KW-0408">Iron</keyword>
<dbReference type="EMBL" id="JACEZU010000002">
    <property type="protein sequence ID" value="MBA5686390.1"/>
    <property type="molecule type" value="Genomic_DNA"/>
</dbReference>
<dbReference type="InterPro" id="IPR058240">
    <property type="entry name" value="rSAM_sf"/>
</dbReference>
<dbReference type="NCBIfam" id="TIGR00539">
    <property type="entry name" value="hemN_rel"/>
    <property type="match status" value="1"/>
</dbReference>
<dbReference type="GO" id="GO:0046872">
    <property type="term" value="F:metal ion binding"/>
    <property type="evidence" value="ECO:0007669"/>
    <property type="project" value="UniProtKB-UniRule"/>
</dbReference>
<gene>
    <name evidence="4" type="ORF">H3H39_04905</name>
</gene>
<dbReference type="SMART" id="SM00729">
    <property type="entry name" value="Elp3"/>
    <property type="match status" value="1"/>
</dbReference>
<dbReference type="SFLD" id="SFLDG01065">
    <property type="entry name" value="anaerobic_coproporphyrinogen-I"/>
    <property type="match status" value="1"/>
</dbReference>
<dbReference type="InterPro" id="IPR006638">
    <property type="entry name" value="Elp3/MiaA/NifB-like_rSAM"/>
</dbReference>
<protein>
    <recommendedName>
        <fullName evidence="2">Heme chaperone HemW</fullName>
    </recommendedName>
</protein>
<name>A0A7W2F795_9BURK</name>
<dbReference type="Pfam" id="PF06969">
    <property type="entry name" value="HemN_C"/>
    <property type="match status" value="1"/>
</dbReference>
<keyword evidence="2" id="KW-0349">Heme</keyword>
<dbReference type="RefSeq" id="WP_182152190.1">
    <property type="nucleotide sequence ID" value="NZ_JACEZU010000002.1"/>
</dbReference>
<dbReference type="InterPro" id="IPR010723">
    <property type="entry name" value="HemN_C"/>
</dbReference>
<dbReference type="GO" id="GO:0006779">
    <property type="term" value="P:porphyrin-containing compound biosynthetic process"/>
    <property type="evidence" value="ECO:0007669"/>
    <property type="project" value="InterPro"/>
</dbReference>
<feature type="domain" description="Radical SAM core" evidence="3">
    <location>
        <begin position="35"/>
        <end position="268"/>
    </location>
</feature>
<keyword evidence="2" id="KW-0963">Cytoplasm</keyword>
<evidence type="ECO:0000313" key="5">
    <source>
        <dbReference type="Proteomes" id="UP000573499"/>
    </source>
</evidence>
<keyword evidence="2" id="KW-0143">Chaperone</keyword>
<evidence type="ECO:0000256" key="1">
    <source>
        <dbReference type="ARBA" id="ARBA00006100"/>
    </source>
</evidence>
<keyword evidence="2" id="KW-0004">4Fe-4S</keyword>
<dbReference type="PROSITE" id="PS51918">
    <property type="entry name" value="RADICAL_SAM"/>
    <property type="match status" value="1"/>
</dbReference>
<dbReference type="SFLD" id="SFLDG01082">
    <property type="entry name" value="B12-binding_domain_containing"/>
    <property type="match status" value="1"/>
</dbReference>
<dbReference type="AlphaFoldDB" id="A0A7W2F795"/>
<comment type="similarity">
    <text evidence="1">Belongs to the anaerobic coproporphyrinogen-III oxidase family. HemW subfamily.</text>
</comment>
<keyword evidence="2" id="KW-0479">Metal-binding</keyword>
<comment type="function">
    <text evidence="2">Probably acts as a heme chaperone, transferring heme to an unknown acceptor. Binds one molecule of heme per monomer, possibly covalently. Binds 1 [4Fe-4S] cluster. The cluster is coordinated with 3 cysteines and an exchangeable S-adenosyl-L-methionine.</text>
</comment>
<dbReference type="SFLD" id="SFLDF00562">
    <property type="entry name" value="HemN-like__clustered_with_heat"/>
    <property type="match status" value="1"/>
</dbReference>
<organism evidence="4 5">
    <name type="scientific">Rugamonas apoptosis</name>
    <dbReference type="NCBI Taxonomy" id="2758570"/>
    <lineage>
        <taxon>Bacteria</taxon>
        <taxon>Pseudomonadati</taxon>
        <taxon>Pseudomonadota</taxon>
        <taxon>Betaproteobacteria</taxon>
        <taxon>Burkholderiales</taxon>
        <taxon>Oxalobacteraceae</taxon>
        <taxon>Telluria group</taxon>
        <taxon>Rugamonas</taxon>
    </lineage>
</organism>
<dbReference type="Gene3D" id="3.30.750.200">
    <property type="match status" value="1"/>
</dbReference>
<comment type="caution">
    <text evidence="4">The sequence shown here is derived from an EMBL/GenBank/DDBJ whole genome shotgun (WGS) entry which is preliminary data.</text>
</comment>
<dbReference type="GO" id="GO:0005737">
    <property type="term" value="C:cytoplasm"/>
    <property type="evidence" value="ECO:0007669"/>
    <property type="project" value="UniProtKB-SubCell"/>
</dbReference>
<dbReference type="InterPro" id="IPR004559">
    <property type="entry name" value="HemW-like"/>
</dbReference>
<dbReference type="Pfam" id="PF04055">
    <property type="entry name" value="Radical_SAM"/>
    <property type="match status" value="1"/>
</dbReference>